<evidence type="ECO:0000313" key="1">
    <source>
        <dbReference type="EMBL" id="QRQ90259.1"/>
    </source>
</evidence>
<proteinExistence type="predicted"/>
<accession>A0A893ABH3</accession>
<organism evidence="1">
    <name type="scientific">Parvoviridae sp</name>
    <dbReference type="NCBI Taxonomy" id="1940570"/>
    <lineage>
        <taxon>Viruses</taxon>
        <taxon>Monodnaviria</taxon>
        <taxon>Shotokuvirae</taxon>
        <taxon>Cossaviricota</taxon>
        <taxon>Quintoviricetes</taxon>
        <taxon>Piccovirales</taxon>
        <taxon>Parvoviridae</taxon>
    </lineage>
</organism>
<protein>
    <submittedName>
        <fullName evidence="1">Uncharacterized protein</fullName>
    </submittedName>
</protein>
<dbReference type="EMBL" id="MW348569">
    <property type="protein sequence ID" value="QRQ90259.1"/>
    <property type="molecule type" value="Genomic_DNA"/>
</dbReference>
<name>A0A893ABH3_9VIRU</name>
<reference evidence="1" key="1">
    <citation type="submission" date="2020-11" db="EMBL/GenBank/DDBJ databases">
        <title>Viral genomes from river ports along the Yangtze River in China.</title>
        <authorList>
            <person name="Lu J."/>
            <person name="Shen Q."/>
            <person name="Yang S."/>
            <person name="Zhang W."/>
        </authorList>
    </citation>
    <scope>NUCLEOTIDE SEQUENCE</scope>
    <source>
        <strain evidence="1">3nj-parvo-1</strain>
    </source>
</reference>
<sequence>MCNLHSKHEEIEPVDNLPNWELDTIFVEGEAEEESGTEQVAEDLHSHEILDETFIGPWQDCAYSNPEFYIKNLFKQTDQYIMDFYKHDYPDNAVPLLAYGLEYAHVRRCIDIINIDEWLPLLIPTEVTQIHLSGHFYCIEEGATERFCKDCIPPGYYEYVYHFTTSNNYGFTEVEMVNPFYNNKYFCDECSRFLFKVDAIGDLDCTTCEDIIGYDYSTGELKPIEDDIEYCISINRS</sequence>